<organism evidence="6 7">
    <name type="scientific">Mucilaginibacter gotjawali</name>
    <dbReference type="NCBI Taxonomy" id="1550579"/>
    <lineage>
        <taxon>Bacteria</taxon>
        <taxon>Pseudomonadati</taxon>
        <taxon>Bacteroidota</taxon>
        <taxon>Sphingobacteriia</taxon>
        <taxon>Sphingobacteriales</taxon>
        <taxon>Sphingobacteriaceae</taxon>
        <taxon>Mucilaginibacter</taxon>
    </lineage>
</organism>
<keyword evidence="7" id="KW-1185">Reference proteome</keyword>
<dbReference type="OrthoDB" id="796738at2"/>
<reference evidence="6" key="1">
    <citation type="submission" date="2020-08" db="EMBL/GenBank/DDBJ databases">
        <title>Genomic Encyclopedia of Type Strains, Phase III (KMG-III): the genomes of soil and plant-associated and newly described type strains.</title>
        <authorList>
            <person name="Whitman W."/>
        </authorList>
    </citation>
    <scope>NUCLEOTIDE SEQUENCE [LARGE SCALE GENOMIC DNA]</scope>
    <source>
        <strain evidence="6">CECT 8628</strain>
    </source>
</reference>
<name>A0A839SI44_9SPHI</name>
<keyword evidence="2 5" id="KW-0812">Transmembrane</keyword>
<dbReference type="AlphaFoldDB" id="A0A839SI44"/>
<feature type="transmembrane region" description="Helical" evidence="5">
    <location>
        <begin position="12"/>
        <end position="34"/>
    </location>
</feature>
<proteinExistence type="predicted"/>
<dbReference type="InterPro" id="IPR032808">
    <property type="entry name" value="DoxX"/>
</dbReference>
<evidence type="ECO:0000313" key="7">
    <source>
        <dbReference type="Proteomes" id="UP000539265"/>
    </source>
</evidence>
<dbReference type="GO" id="GO:0016020">
    <property type="term" value="C:membrane"/>
    <property type="evidence" value="ECO:0007669"/>
    <property type="project" value="UniProtKB-SubCell"/>
</dbReference>
<evidence type="ECO:0000256" key="5">
    <source>
        <dbReference type="SAM" id="Phobius"/>
    </source>
</evidence>
<evidence type="ECO:0000256" key="3">
    <source>
        <dbReference type="ARBA" id="ARBA00022989"/>
    </source>
</evidence>
<dbReference type="Pfam" id="PF07681">
    <property type="entry name" value="DoxX"/>
    <property type="match status" value="1"/>
</dbReference>
<gene>
    <name evidence="6" type="ORF">FHS11_003470</name>
</gene>
<dbReference type="Proteomes" id="UP000539265">
    <property type="component" value="Unassembled WGS sequence"/>
</dbReference>
<keyword evidence="3 5" id="KW-1133">Transmembrane helix</keyword>
<comment type="caution">
    <text evidence="6">The sequence shown here is derived from an EMBL/GenBank/DDBJ whole genome shotgun (WGS) entry which is preliminary data.</text>
</comment>
<keyword evidence="4 5" id="KW-0472">Membrane</keyword>
<evidence type="ECO:0000256" key="2">
    <source>
        <dbReference type="ARBA" id="ARBA00022692"/>
    </source>
</evidence>
<accession>A0A839SI44</accession>
<sequence length="142" mass="16204">MNDKTSRAAALLFARSLLGIIFLMQGYGKIFTYTVLKVYGMFFKDFEKTFLPKWLIWGTAYYTSYVELICGFLLIIGLFRKYALTLLGVDLLVVSFGHGLLEPIWDLQHVIPRAVLLIFILAAPGEWDRWSLDGVVFGERVA</sequence>
<evidence type="ECO:0000256" key="1">
    <source>
        <dbReference type="ARBA" id="ARBA00004141"/>
    </source>
</evidence>
<dbReference type="EMBL" id="JACHWX010000011">
    <property type="protein sequence ID" value="MBB3057042.1"/>
    <property type="molecule type" value="Genomic_DNA"/>
</dbReference>
<comment type="subcellular location">
    <subcellularLocation>
        <location evidence="1">Membrane</location>
        <topology evidence="1">Multi-pass membrane protein</topology>
    </subcellularLocation>
</comment>
<evidence type="ECO:0000256" key="4">
    <source>
        <dbReference type="ARBA" id="ARBA00023136"/>
    </source>
</evidence>
<evidence type="ECO:0000313" key="6">
    <source>
        <dbReference type="EMBL" id="MBB3057042.1"/>
    </source>
</evidence>
<feature type="transmembrane region" description="Helical" evidence="5">
    <location>
        <begin position="54"/>
        <end position="75"/>
    </location>
</feature>
<dbReference type="RefSeq" id="WP_096355658.1">
    <property type="nucleotide sequence ID" value="NZ_AP017313.1"/>
</dbReference>
<protein>
    <submittedName>
        <fullName evidence="6">Oxidoreductase</fullName>
    </submittedName>
</protein>